<keyword evidence="2" id="KW-1003">Cell membrane</keyword>
<accession>A0A1J4RR81</accession>
<feature type="transmembrane region" description="Helical" evidence="8">
    <location>
        <begin position="73"/>
        <end position="93"/>
    </location>
</feature>
<comment type="subcellular location">
    <subcellularLocation>
        <location evidence="1">Cell membrane</location>
        <topology evidence="1">Multi-pass membrane protein</topology>
    </subcellularLocation>
</comment>
<dbReference type="GO" id="GO:0005886">
    <property type="term" value="C:plasma membrane"/>
    <property type="evidence" value="ECO:0007669"/>
    <property type="project" value="UniProtKB-SubCell"/>
</dbReference>
<feature type="transmembrane region" description="Helical" evidence="8">
    <location>
        <begin position="128"/>
        <end position="155"/>
    </location>
</feature>
<dbReference type="EMBL" id="MNUI01000073">
    <property type="protein sequence ID" value="OIN88398.1"/>
    <property type="molecule type" value="Genomic_DNA"/>
</dbReference>
<comment type="caution">
    <text evidence="9">The sequence shown here is derived from an EMBL/GenBank/DDBJ whole genome shotgun (WGS) entry which is preliminary data.</text>
</comment>
<evidence type="ECO:0000256" key="7">
    <source>
        <dbReference type="ARBA" id="ARBA00023136"/>
    </source>
</evidence>
<dbReference type="PANTHER" id="PTHR33908">
    <property type="entry name" value="MANNOSYLTRANSFERASE YKCB-RELATED"/>
    <property type="match status" value="1"/>
</dbReference>
<dbReference type="PANTHER" id="PTHR33908:SF11">
    <property type="entry name" value="MEMBRANE PROTEIN"/>
    <property type="match status" value="1"/>
</dbReference>
<dbReference type="GO" id="GO:0009103">
    <property type="term" value="P:lipopolysaccharide biosynthetic process"/>
    <property type="evidence" value="ECO:0007669"/>
    <property type="project" value="UniProtKB-ARBA"/>
</dbReference>
<name>A0A1J4RR81_9BACT</name>
<evidence type="ECO:0000313" key="10">
    <source>
        <dbReference type="Proteomes" id="UP000183144"/>
    </source>
</evidence>
<feature type="transmembrane region" description="Helical" evidence="8">
    <location>
        <begin position="176"/>
        <end position="200"/>
    </location>
</feature>
<evidence type="ECO:0000256" key="5">
    <source>
        <dbReference type="ARBA" id="ARBA00022692"/>
    </source>
</evidence>
<reference evidence="9 10" key="1">
    <citation type="journal article" date="2016" name="Environ. Microbiol.">
        <title>Genomic resolution of a cold subsurface aquifer community provides metabolic insights for novel microbes adapted to high CO concentrations.</title>
        <authorList>
            <person name="Probst A.J."/>
            <person name="Castelle C.J."/>
            <person name="Singh A."/>
            <person name="Brown C.T."/>
            <person name="Anantharaman K."/>
            <person name="Sharon I."/>
            <person name="Hug L.A."/>
            <person name="Burstein D."/>
            <person name="Emerson J.B."/>
            <person name="Thomas B.C."/>
            <person name="Banfield J.F."/>
        </authorList>
    </citation>
    <scope>NUCLEOTIDE SEQUENCE [LARGE SCALE GENOMIC DNA]</scope>
    <source>
        <strain evidence="9">CG1_02_47_37</strain>
    </source>
</reference>
<dbReference type="AlphaFoldDB" id="A0A1J4RR81"/>
<dbReference type="GO" id="GO:0016763">
    <property type="term" value="F:pentosyltransferase activity"/>
    <property type="evidence" value="ECO:0007669"/>
    <property type="project" value="TreeGrafter"/>
</dbReference>
<evidence type="ECO:0000256" key="8">
    <source>
        <dbReference type="SAM" id="Phobius"/>
    </source>
</evidence>
<keyword evidence="5 8" id="KW-0812">Transmembrane</keyword>
<evidence type="ECO:0000313" key="9">
    <source>
        <dbReference type="EMBL" id="OIN88398.1"/>
    </source>
</evidence>
<organism evidence="9 10">
    <name type="scientific">Candidatus Beckwithbacteria bacterium CG1_02_47_37</name>
    <dbReference type="NCBI Taxonomy" id="1805034"/>
    <lineage>
        <taxon>Bacteria</taxon>
        <taxon>Candidatus Beckwithiibacteriota</taxon>
    </lineage>
</organism>
<evidence type="ECO:0000256" key="2">
    <source>
        <dbReference type="ARBA" id="ARBA00022475"/>
    </source>
</evidence>
<feature type="transmembrane region" description="Helical" evidence="8">
    <location>
        <begin position="303"/>
        <end position="322"/>
    </location>
</feature>
<sequence length="452" mass="50902">MLLAIIAVLAFGFTRLYNLDLIPIFADEAIYIRWAQLMAYDWHHLFVPLTDGKTPLFMWLLVPLLRFNFDPLITGRVLSAAAGLGTVAGIYFLTKKLFEVKTARLAVGLALFQPFLLFYDRLSLTDSLLTALIVWAAYFATGVGLGVFGAAALLVKPSALSYLLLLPVLKLKAWRRHLTAGIITFTIYNLLRLSDSFYMIKQRSLDYLQGPTLQHWSSTIQVFGGWLLSYLGWPLIIIWLLALVIAAKFREKKIGILSLFIILPFLFLALVGKVVYPRYLLPIVPFILIIVSWGLVRLTKQLLVLSVGVILAGWLKFDYYLLIDPVKAPLVRAEKEQFFYSWAAGYGLPEIRQYLLQLPGDKPVVVATEGSFGTLPNGLEIYFSGHPTVQILGVGFPSGGMSQGMDQALVDNKRLFLVANYDRFTFPSSDRLKLVNEYPRPGGERLLFYEVF</sequence>
<evidence type="ECO:0000256" key="1">
    <source>
        <dbReference type="ARBA" id="ARBA00004651"/>
    </source>
</evidence>
<evidence type="ECO:0000256" key="4">
    <source>
        <dbReference type="ARBA" id="ARBA00022679"/>
    </source>
</evidence>
<proteinExistence type="predicted"/>
<dbReference type="InterPro" id="IPR050297">
    <property type="entry name" value="LipidA_mod_glycosyltrf_83"/>
</dbReference>
<dbReference type="STRING" id="1805034.AUJ59_03930"/>
<feature type="transmembrane region" description="Helical" evidence="8">
    <location>
        <begin position="254"/>
        <end position="272"/>
    </location>
</feature>
<protein>
    <recommendedName>
        <fullName evidence="11">Glycosyltransferase RgtA/B/C/D-like domain-containing protein</fullName>
    </recommendedName>
</protein>
<dbReference type="Proteomes" id="UP000183144">
    <property type="component" value="Unassembled WGS sequence"/>
</dbReference>
<evidence type="ECO:0000256" key="6">
    <source>
        <dbReference type="ARBA" id="ARBA00022989"/>
    </source>
</evidence>
<feature type="transmembrane region" description="Helical" evidence="8">
    <location>
        <begin position="278"/>
        <end position="296"/>
    </location>
</feature>
<keyword evidence="3" id="KW-0328">Glycosyltransferase</keyword>
<evidence type="ECO:0000256" key="3">
    <source>
        <dbReference type="ARBA" id="ARBA00022676"/>
    </source>
</evidence>
<keyword evidence="6 8" id="KW-1133">Transmembrane helix</keyword>
<keyword evidence="7 8" id="KW-0472">Membrane</keyword>
<feature type="transmembrane region" description="Helical" evidence="8">
    <location>
        <begin position="220"/>
        <end position="247"/>
    </location>
</feature>
<evidence type="ECO:0008006" key="11">
    <source>
        <dbReference type="Google" id="ProtNLM"/>
    </source>
</evidence>
<gene>
    <name evidence="9" type="ORF">AUJ59_03930</name>
</gene>
<keyword evidence="4" id="KW-0808">Transferase</keyword>